<organism evidence="5 6">
    <name type="scientific">Natronobacterium lacisalsi AJ5</name>
    <dbReference type="NCBI Taxonomy" id="358396"/>
    <lineage>
        <taxon>Archaea</taxon>
        <taxon>Methanobacteriati</taxon>
        <taxon>Methanobacteriota</taxon>
        <taxon>Stenosarchaea group</taxon>
        <taxon>Halobacteria</taxon>
        <taxon>Halobacteriales</taxon>
        <taxon>Natrialbaceae</taxon>
        <taxon>Natronobacterium</taxon>
    </lineage>
</organism>
<evidence type="ECO:0000256" key="2">
    <source>
        <dbReference type="SAM" id="Phobius"/>
    </source>
</evidence>
<keyword evidence="2" id="KW-0472">Membrane</keyword>
<name>M0LG06_NATLA</name>
<dbReference type="KEGG" id="hlc:CHINAEXTREME13080"/>
<feature type="compositionally biased region" description="Basic and acidic residues" evidence="1">
    <location>
        <begin position="153"/>
        <end position="166"/>
    </location>
</feature>
<reference evidence="4 7" key="1">
    <citation type="journal article" date="2011" name="J. Bacteriol.">
        <title>Genome sequence of Halobiforma lacisalsi AJ5, an extremely halophilic archaeon which harbors a bop gene.</title>
        <authorList>
            <person name="Jiang X."/>
            <person name="Wang S."/>
            <person name="Cheng H."/>
            <person name="Huo Y."/>
            <person name="Zhang X."/>
            <person name="Zhu X."/>
            <person name="Han X."/>
            <person name="Ni P."/>
            <person name="Wu M."/>
        </authorList>
    </citation>
    <scope>NUCLEOTIDE SEQUENCE [LARGE SCALE GENOMIC DNA]</scope>
    <source>
        <strain evidence="4 7">AJ5</strain>
    </source>
</reference>
<feature type="domain" description="DUF8164" evidence="3">
    <location>
        <begin position="58"/>
        <end position="268"/>
    </location>
</feature>
<protein>
    <recommendedName>
        <fullName evidence="3">DUF8164 domain-containing protein</fullName>
    </recommendedName>
</protein>
<dbReference type="Proteomes" id="UP000011555">
    <property type="component" value="Unassembled WGS sequence"/>
</dbReference>
<feature type="transmembrane region" description="Helical" evidence="2">
    <location>
        <begin position="257"/>
        <end position="278"/>
    </location>
</feature>
<keyword evidence="2" id="KW-0812">Transmembrane</keyword>
<sequence length="279" mass="30383">MVSAGSRPSREPEPRDRKRTVRSAEALNFQARDTRTFMGGESAGAVGRADAGPGSDDLSIEPFLEGSTFDADGRIEISIFVSGEGTLEESELDVFLRQPRIDPGERIEIGVFVSGIDRVEENELSVFHGHEEVIDLEDPGVVRRNATAASDARAGRDGPTEARIDAETPSQGDYVHPVVFREGSDGRSDYALEGKTLDGNADANPAYIFELNTRAGAPPGEYALPIVFTYHSEDGVKQVKNAPSVHINDWRERWEPWLTRGVATLAFVTVVALSWIAVT</sequence>
<dbReference type="InterPro" id="IPR058478">
    <property type="entry name" value="DUF8164"/>
</dbReference>
<evidence type="ECO:0000313" key="7">
    <source>
        <dbReference type="Proteomes" id="UP000186547"/>
    </source>
</evidence>
<proteinExistence type="predicted"/>
<evidence type="ECO:0000313" key="5">
    <source>
        <dbReference type="EMBL" id="EMA32522.1"/>
    </source>
</evidence>
<accession>M0LG06</accession>
<keyword evidence="6" id="KW-1185">Reference proteome</keyword>
<dbReference type="AlphaFoldDB" id="M0LG06"/>
<feature type="region of interest" description="Disordered" evidence="1">
    <location>
        <begin position="1"/>
        <end position="56"/>
    </location>
</feature>
<dbReference type="Pfam" id="PF26498">
    <property type="entry name" value="DUF8164"/>
    <property type="match status" value="1"/>
</dbReference>
<evidence type="ECO:0000259" key="3">
    <source>
        <dbReference type="Pfam" id="PF26498"/>
    </source>
</evidence>
<dbReference type="EMBL" id="AOLZ01000039">
    <property type="protein sequence ID" value="EMA32522.1"/>
    <property type="molecule type" value="Genomic_DNA"/>
</dbReference>
<evidence type="ECO:0000256" key="1">
    <source>
        <dbReference type="SAM" id="MobiDB-lite"/>
    </source>
</evidence>
<reference evidence="4" key="3">
    <citation type="submission" date="2017-01" db="EMBL/GenBank/DDBJ databases">
        <authorList>
            <person name="Mah S.A."/>
            <person name="Swanson W.J."/>
            <person name="Moy G.W."/>
            <person name="Vacquier V.D."/>
        </authorList>
    </citation>
    <scope>NUCLEOTIDE SEQUENCE</scope>
    <source>
        <strain evidence="4">AJ5</strain>
    </source>
</reference>
<evidence type="ECO:0000313" key="4">
    <source>
        <dbReference type="EMBL" id="APW98653.1"/>
    </source>
</evidence>
<feature type="region of interest" description="Disordered" evidence="1">
    <location>
        <begin position="147"/>
        <end position="168"/>
    </location>
</feature>
<dbReference type="eggNOG" id="arCOG02080">
    <property type="taxonomic scope" value="Archaea"/>
</dbReference>
<gene>
    <name evidence="5" type="ORF">C445_10412</name>
    <name evidence="4" type="ORF">CHINAEXTREME_13080</name>
</gene>
<reference evidence="5 6" key="2">
    <citation type="journal article" date="2014" name="PLoS Genet.">
        <title>Phylogenetically driven sequencing of extremely halophilic archaea reveals strategies for static and dynamic osmo-response.</title>
        <authorList>
            <person name="Becker E.A."/>
            <person name="Seitzer P.M."/>
            <person name="Tritt A."/>
            <person name="Larsen D."/>
            <person name="Krusor M."/>
            <person name="Yao A.I."/>
            <person name="Wu D."/>
            <person name="Madern D."/>
            <person name="Eisen J.A."/>
            <person name="Darling A.E."/>
            <person name="Facciotti M.T."/>
        </authorList>
    </citation>
    <scope>NUCLEOTIDE SEQUENCE [LARGE SCALE GENOMIC DNA]</scope>
    <source>
        <strain evidence="5 6">AJ5</strain>
    </source>
</reference>
<dbReference type="Proteomes" id="UP000186547">
    <property type="component" value="Chromosome"/>
</dbReference>
<dbReference type="EMBL" id="CP019285">
    <property type="protein sequence ID" value="APW98653.1"/>
    <property type="molecule type" value="Genomic_DNA"/>
</dbReference>
<keyword evidence="2" id="KW-1133">Transmembrane helix</keyword>
<evidence type="ECO:0000313" key="6">
    <source>
        <dbReference type="Proteomes" id="UP000011555"/>
    </source>
</evidence>